<sequence>MVAKKYLIHKLTDSGEQKATARELFELMRAEDRREVAACASDIYAEIVDDIETSDECWAGFDKKTRALIAVWGICKMPNRRGRLIWCLGTYQIKHFWVAFASESRKIVRRWARRYGCLYNAVGAFNTDSIRWLQWCGAEFDKEVMIGGEKFLPFRIEGGRKDV</sequence>
<dbReference type="OrthoDB" id="3035255at2"/>
<reference evidence="1 2" key="1">
    <citation type="submission" date="2019-08" db="EMBL/GenBank/DDBJ databases">
        <title>Selenomonas sp. mPRGC5 and Selenomonas sp. mPRGC8 isolated from ruminal fluid of dairy goat (Capra hircus).</title>
        <authorList>
            <person name="Poothong S."/>
            <person name="Nuengjamnong C."/>
            <person name="Tanasupawat S."/>
        </authorList>
    </citation>
    <scope>NUCLEOTIDE SEQUENCE [LARGE SCALE GENOMIC DNA]</scope>
    <source>
        <strain evidence="2">mPRGC5</strain>
    </source>
</reference>
<dbReference type="AlphaFoldDB" id="A0A5D6WAV3"/>
<dbReference type="RefSeq" id="WP_149170559.1">
    <property type="nucleotide sequence ID" value="NZ_VTOY01000001.1"/>
</dbReference>
<keyword evidence="2" id="KW-1185">Reference proteome</keyword>
<gene>
    <name evidence="1" type="ORF">FZ040_02575</name>
</gene>
<evidence type="ECO:0000313" key="2">
    <source>
        <dbReference type="Proteomes" id="UP000323646"/>
    </source>
</evidence>
<dbReference type="EMBL" id="VTOY01000001">
    <property type="protein sequence ID" value="TYZ24940.1"/>
    <property type="molecule type" value="Genomic_DNA"/>
</dbReference>
<protein>
    <submittedName>
        <fullName evidence="1">Uncharacterized protein</fullName>
    </submittedName>
</protein>
<organism evidence="1 2">
    <name type="scientific">Selenomonas ruminis</name>
    <dbReference type="NCBI Taxonomy" id="2593411"/>
    <lineage>
        <taxon>Bacteria</taxon>
        <taxon>Bacillati</taxon>
        <taxon>Bacillota</taxon>
        <taxon>Negativicutes</taxon>
        <taxon>Selenomonadales</taxon>
        <taxon>Selenomonadaceae</taxon>
        <taxon>Selenomonas</taxon>
    </lineage>
</organism>
<evidence type="ECO:0000313" key="1">
    <source>
        <dbReference type="EMBL" id="TYZ24940.1"/>
    </source>
</evidence>
<comment type="caution">
    <text evidence="1">The sequence shown here is derived from an EMBL/GenBank/DDBJ whole genome shotgun (WGS) entry which is preliminary data.</text>
</comment>
<name>A0A5D6WAV3_9FIRM</name>
<accession>A0A5D6WAV3</accession>
<proteinExistence type="predicted"/>
<dbReference type="Proteomes" id="UP000323646">
    <property type="component" value="Unassembled WGS sequence"/>
</dbReference>